<reference evidence="2 3" key="1">
    <citation type="submission" date="2018-07" db="EMBL/GenBank/DDBJ databases">
        <title>Genomic Encyclopedia of Type Strains, Phase III (KMG-III): the genomes of soil and plant-associated and newly described type strains.</title>
        <authorList>
            <person name="Whitman W."/>
        </authorList>
    </citation>
    <scope>NUCLEOTIDE SEQUENCE [LARGE SCALE GENOMIC DNA]</scope>
    <source>
        <strain evidence="2 3">CECT 7287</strain>
    </source>
</reference>
<evidence type="ECO:0000313" key="3">
    <source>
        <dbReference type="Proteomes" id="UP000256977"/>
    </source>
</evidence>
<dbReference type="SUPFAM" id="SSF50341">
    <property type="entry name" value="CheW-like"/>
    <property type="match status" value="1"/>
</dbReference>
<dbReference type="SMART" id="SM00260">
    <property type="entry name" value="CheW"/>
    <property type="match status" value="1"/>
</dbReference>
<dbReference type="Pfam" id="PF01584">
    <property type="entry name" value="CheW"/>
    <property type="match status" value="1"/>
</dbReference>
<accession>A0A3D9INS2</accession>
<feature type="domain" description="CheW-like" evidence="1">
    <location>
        <begin position="1"/>
        <end position="140"/>
    </location>
</feature>
<dbReference type="OrthoDB" id="9794382at2"/>
<dbReference type="AlphaFoldDB" id="A0A3D9INS2"/>
<evidence type="ECO:0000259" key="1">
    <source>
        <dbReference type="PROSITE" id="PS50851"/>
    </source>
</evidence>
<comment type="caution">
    <text evidence="2">The sequence shown here is derived from an EMBL/GenBank/DDBJ whole genome shotgun (WGS) entry which is preliminary data.</text>
</comment>
<dbReference type="GO" id="GO:0006935">
    <property type="term" value="P:chemotaxis"/>
    <property type="evidence" value="ECO:0007669"/>
    <property type="project" value="InterPro"/>
</dbReference>
<organism evidence="2 3">
    <name type="scientific">Cohnella phaseoli</name>
    <dbReference type="NCBI Taxonomy" id="456490"/>
    <lineage>
        <taxon>Bacteria</taxon>
        <taxon>Bacillati</taxon>
        <taxon>Bacillota</taxon>
        <taxon>Bacilli</taxon>
        <taxon>Bacillales</taxon>
        <taxon>Paenibacillaceae</taxon>
        <taxon>Cohnella</taxon>
    </lineage>
</organism>
<dbReference type="InterPro" id="IPR039315">
    <property type="entry name" value="CheW"/>
</dbReference>
<proteinExistence type="predicted"/>
<dbReference type="PANTHER" id="PTHR22617:SF23">
    <property type="entry name" value="CHEMOTAXIS PROTEIN CHEW"/>
    <property type="match status" value="1"/>
</dbReference>
<protein>
    <submittedName>
        <fullName evidence="2">Purine-binding chemotaxis protein CheW</fullName>
    </submittedName>
</protein>
<sequence>MENYIVLGLNEGKYALSISEIQEIIKLQPITEVPCGKMFVKGVINLRGRIVPVISLGARFGVREAEPGASARIVIVSSDTEDIGICVDSVDRVAIFDELLPPAVDSTGDATRDCLSGIGRLGDTLISILDLQAVLGLRGGV</sequence>
<dbReference type="Gene3D" id="2.40.50.180">
    <property type="entry name" value="CheA-289, Domain 4"/>
    <property type="match status" value="1"/>
</dbReference>
<dbReference type="PANTHER" id="PTHR22617">
    <property type="entry name" value="CHEMOTAXIS SENSOR HISTIDINE KINASE-RELATED"/>
    <property type="match status" value="1"/>
</dbReference>
<dbReference type="GO" id="GO:0007165">
    <property type="term" value="P:signal transduction"/>
    <property type="evidence" value="ECO:0007669"/>
    <property type="project" value="InterPro"/>
</dbReference>
<dbReference type="RefSeq" id="WP_116063730.1">
    <property type="nucleotide sequence ID" value="NZ_QRDZ01000026.1"/>
</dbReference>
<dbReference type="InterPro" id="IPR036061">
    <property type="entry name" value="CheW-like_dom_sf"/>
</dbReference>
<name>A0A3D9INS2_9BACL</name>
<dbReference type="PROSITE" id="PS50851">
    <property type="entry name" value="CHEW"/>
    <property type="match status" value="1"/>
</dbReference>
<gene>
    <name evidence="2" type="ORF">DFP98_12643</name>
</gene>
<dbReference type="Gene3D" id="2.30.30.40">
    <property type="entry name" value="SH3 Domains"/>
    <property type="match status" value="1"/>
</dbReference>
<dbReference type="InterPro" id="IPR002545">
    <property type="entry name" value="CheW-lke_dom"/>
</dbReference>
<dbReference type="GO" id="GO:0005829">
    <property type="term" value="C:cytosol"/>
    <property type="evidence" value="ECO:0007669"/>
    <property type="project" value="TreeGrafter"/>
</dbReference>
<dbReference type="EMBL" id="QRDZ01000026">
    <property type="protein sequence ID" value="RED63367.1"/>
    <property type="molecule type" value="Genomic_DNA"/>
</dbReference>
<keyword evidence="3" id="KW-1185">Reference proteome</keyword>
<dbReference type="Proteomes" id="UP000256977">
    <property type="component" value="Unassembled WGS sequence"/>
</dbReference>
<evidence type="ECO:0000313" key="2">
    <source>
        <dbReference type="EMBL" id="RED63367.1"/>
    </source>
</evidence>